<evidence type="ECO:0008006" key="4">
    <source>
        <dbReference type="Google" id="ProtNLM"/>
    </source>
</evidence>
<protein>
    <recommendedName>
        <fullName evidence="4">F-box domain-containing protein</fullName>
    </recommendedName>
</protein>
<proteinExistence type="predicted"/>
<reference evidence="2 3" key="1">
    <citation type="journal article" date="2010" name="Proc. Natl. Acad. Sci. U.S.A.">
        <title>Insights into evolution of multicellular fungi from the assembled chromosomes of the mushroom Coprinopsis cinerea (Coprinus cinereus).</title>
        <authorList>
            <person name="Stajich J.E."/>
            <person name="Wilke S.K."/>
            <person name="Ahren D."/>
            <person name="Au C.H."/>
            <person name="Birren B.W."/>
            <person name="Borodovsky M."/>
            <person name="Burns C."/>
            <person name="Canback B."/>
            <person name="Casselton L.A."/>
            <person name="Cheng C.K."/>
            <person name="Deng J."/>
            <person name="Dietrich F.S."/>
            <person name="Fargo D.C."/>
            <person name="Farman M.L."/>
            <person name="Gathman A.C."/>
            <person name="Goldberg J."/>
            <person name="Guigo R."/>
            <person name="Hoegger P.J."/>
            <person name="Hooker J.B."/>
            <person name="Huggins A."/>
            <person name="James T.Y."/>
            <person name="Kamada T."/>
            <person name="Kilaru S."/>
            <person name="Kodira C."/>
            <person name="Kues U."/>
            <person name="Kupfer D."/>
            <person name="Kwan H.S."/>
            <person name="Lomsadze A."/>
            <person name="Li W."/>
            <person name="Lilly W.W."/>
            <person name="Ma L.J."/>
            <person name="Mackey A.J."/>
            <person name="Manning G."/>
            <person name="Martin F."/>
            <person name="Muraguchi H."/>
            <person name="Natvig D.O."/>
            <person name="Palmerini H."/>
            <person name="Ramesh M.A."/>
            <person name="Rehmeyer C.J."/>
            <person name="Roe B.A."/>
            <person name="Shenoy N."/>
            <person name="Stanke M."/>
            <person name="Ter-Hovhannisyan V."/>
            <person name="Tunlid A."/>
            <person name="Velagapudi R."/>
            <person name="Vision T.J."/>
            <person name="Zeng Q."/>
            <person name="Zolan M.E."/>
            <person name="Pukkila P.J."/>
        </authorList>
    </citation>
    <scope>NUCLEOTIDE SEQUENCE [LARGE SCALE GENOMIC DNA]</scope>
    <source>
        <strain evidence="3">Okayama-7 / 130 / ATCC MYA-4618 / FGSC 9003</strain>
    </source>
</reference>
<organism evidence="2 3">
    <name type="scientific">Coprinopsis cinerea (strain Okayama-7 / 130 / ATCC MYA-4618 / FGSC 9003)</name>
    <name type="common">Inky cap fungus</name>
    <name type="synonym">Hormographiella aspergillata</name>
    <dbReference type="NCBI Taxonomy" id="240176"/>
    <lineage>
        <taxon>Eukaryota</taxon>
        <taxon>Fungi</taxon>
        <taxon>Dikarya</taxon>
        <taxon>Basidiomycota</taxon>
        <taxon>Agaricomycotina</taxon>
        <taxon>Agaricomycetes</taxon>
        <taxon>Agaricomycetidae</taxon>
        <taxon>Agaricales</taxon>
        <taxon>Agaricineae</taxon>
        <taxon>Psathyrellaceae</taxon>
        <taxon>Coprinopsis</taxon>
    </lineage>
</organism>
<name>A8NNP0_COPC7</name>
<feature type="region of interest" description="Disordered" evidence="1">
    <location>
        <begin position="84"/>
        <end position="108"/>
    </location>
</feature>
<dbReference type="KEGG" id="cci:CC1G_07307"/>
<accession>A8NNP0</accession>
<sequence>MGKLPLEIIDLVITELWRQRDAKGQSACSLVCRAWLQYASDRKFSAIVFEGMTKGDNLCYTLLELIDGRPALARSVRWVFFSEDPEDEEDSDDDDDDDEDEDDEDDELSSVFHEWLQPSLYIAPLLRKLTMLQGLWLNMTLNWATLQADLKSAFYDLFARPTMQSICLRRISDMDISPFVQYAHISELSLRAVSVVPSNNRGLSLNQHEMSPTAVASNLRKCDINATAAAAMDIILKAPNPKLNFRGVARLEVSTDLWDDMTQSVWDRVTEQCVTTLTNLRIMHSVGGVDPSQASPFPFKILDHLRFSSLSTLVLHTKGYLIDNVAGHNILPHFLKALRSLASVGNVLQRLEMQVGYEGEPYWKPCSPCAMQTINKTKDAWPYLFWTELDTVLVSPGFKMFKLFVLEYYTGWNNKDFPCDSLEQSLKELLPQLVKRDMLDGPHRFFFFLQIVLSLFG</sequence>
<dbReference type="AlphaFoldDB" id="A8NNP0"/>
<evidence type="ECO:0000313" key="2">
    <source>
        <dbReference type="EMBL" id="EAU86649.1"/>
    </source>
</evidence>
<dbReference type="EMBL" id="AACS02000012">
    <property type="protein sequence ID" value="EAU86649.1"/>
    <property type="molecule type" value="Genomic_DNA"/>
</dbReference>
<dbReference type="GeneID" id="6011693"/>
<evidence type="ECO:0000313" key="3">
    <source>
        <dbReference type="Proteomes" id="UP000001861"/>
    </source>
</evidence>
<dbReference type="InParanoid" id="A8NNP0"/>
<keyword evidence="3" id="KW-1185">Reference proteome</keyword>
<dbReference type="VEuPathDB" id="FungiDB:CC1G_07307"/>
<comment type="caution">
    <text evidence="2">The sequence shown here is derived from an EMBL/GenBank/DDBJ whole genome shotgun (WGS) entry which is preliminary data.</text>
</comment>
<dbReference type="Proteomes" id="UP000001861">
    <property type="component" value="Unassembled WGS sequence"/>
</dbReference>
<dbReference type="OrthoDB" id="2788229at2759"/>
<dbReference type="RefSeq" id="XP_001835165.1">
    <property type="nucleotide sequence ID" value="XM_001835113.1"/>
</dbReference>
<evidence type="ECO:0000256" key="1">
    <source>
        <dbReference type="SAM" id="MobiDB-lite"/>
    </source>
</evidence>
<gene>
    <name evidence="2" type="ORF">CC1G_07307</name>
</gene>